<dbReference type="GO" id="GO:0070161">
    <property type="term" value="C:anchoring junction"/>
    <property type="evidence" value="ECO:0007669"/>
    <property type="project" value="UniProtKB-SubCell"/>
</dbReference>
<feature type="domain" description="Ig-like" evidence="18">
    <location>
        <begin position="120"/>
        <end position="201"/>
    </location>
</feature>
<keyword evidence="11 16" id="KW-0472">Membrane</keyword>
<protein>
    <submittedName>
        <fullName evidence="19">Platelet endothelial cell adhesion molecule-like isoform X5</fullName>
    </submittedName>
</protein>
<feature type="signal peptide" evidence="17">
    <location>
        <begin position="1"/>
        <end position="24"/>
    </location>
</feature>
<evidence type="ECO:0000256" key="14">
    <source>
        <dbReference type="ARBA" id="ARBA00023319"/>
    </source>
</evidence>
<feature type="transmembrane region" description="Helical" evidence="16">
    <location>
        <begin position="267"/>
        <end position="285"/>
    </location>
</feature>
<evidence type="ECO:0000256" key="8">
    <source>
        <dbReference type="ARBA" id="ARBA00022889"/>
    </source>
</evidence>
<evidence type="ECO:0000256" key="2">
    <source>
        <dbReference type="ARBA" id="ARBA00004282"/>
    </source>
</evidence>
<evidence type="ECO:0000256" key="6">
    <source>
        <dbReference type="ARBA" id="ARBA00022729"/>
    </source>
</evidence>
<keyword evidence="6 17" id="KW-0732">Signal</keyword>
<dbReference type="InterPro" id="IPR007110">
    <property type="entry name" value="Ig-like_dom"/>
</dbReference>
<evidence type="ECO:0000256" key="4">
    <source>
        <dbReference type="ARBA" id="ARBA00022553"/>
    </source>
</evidence>
<evidence type="ECO:0000256" key="10">
    <source>
        <dbReference type="ARBA" id="ARBA00022989"/>
    </source>
</evidence>
<dbReference type="GO" id="GO:0098742">
    <property type="term" value="P:cell-cell adhesion via plasma-membrane adhesion molecules"/>
    <property type="evidence" value="ECO:0007669"/>
    <property type="project" value="TreeGrafter"/>
</dbReference>
<dbReference type="GO" id="GO:0009897">
    <property type="term" value="C:external side of plasma membrane"/>
    <property type="evidence" value="ECO:0007669"/>
    <property type="project" value="TreeGrafter"/>
</dbReference>
<dbReference type="AlphaFoldDB" id="A0AAV6QBR8"/>
<reference evidence="19 20" key="1">
    <citation type="journal article" date="2021" name="Sci. Rep.">
        <title>Chromosome anchoring in Senegalese sole (Solea senegalensis) reveals sex-associated markers and genome rearrangements in flatfish.</title>
        <authorList>
            <person name="Guerrero-Cozar I."/>
            <person name="Gomez-Garrido J."/>
            <person name="Berbel C."/>
            <person name="Martinez-Blanch J.F."/>
            <person name="Alioto T."/>
            <person name="Claros M.G."/>
            <person name="Gagnaire P.A."/>
            <person name="Manchado M."/>
        </authorList>
    </citation>
    <scope>NUCLEOTIDE SEQUENCE [LARGE SCALE GENOMIC DNA]</scope>
    <source>
        <strain evidence="19">Sse05_10M</strain>
    </source>
</reference>
<keyword evidence="14" id="KW-0393">Immunoglobulin domain</keyword>
<keyword evidence="5 16" id="KW-0812">Transmembrane</keyword>
<feature type="chain" id="PRO_5043507306" evidence="17">
    <location>
        <begin position="25"/>
        <end position="310"/>
    </location>
</feature>
<dbReference type="GO" id="GO:0006955">
    <property type="term" value="P:immune response"/>
    <property type="evidence" value="ECO:0007669"/>
    <property type="project" value="TreeGrafter"/>
</dbReference>
<evidence type="ECO:0000256" key="5">
    <source>
        <dbReference type="ARBA" id="ARBA00022692"/>
    </source>
</evidence>
<evidence type="ECO:0000259" key="18">
    <source>
        <dbReference type="PROSITE" id="PS50835"/>
    </source>
</evidence>
<evidence type="ECO:0000256" key="16">
    <source>
        <dbReference type="SAM" id="Phobius"/>
    </source>
</evidence>
<keyword evidence="20" id="KW-1185">Reference proteome</keyword>
<keyword evidence="13" id="KW-0325">Glycoprotein</keyword>
<keyword evidence="7" id="KW-0677">Repeat</keyword>
<gene>
    <name evidence="19" type="ORF">JOB18_046939</name>
</gene>
<evidence type="ECO:0000256" key="13">
    <source>
        <dbReference type="ARBA" id="ARBA00023180"/>
    </source>
</evidence>
<accession>A0AAV6QBR8</accession>
<sequence>MVLLRLLTFTLLSSYFHPGTVVDAQPQPSIIPFLEIFPQDKVYEGDKLSITCNITCTISLCSSNNTPIYLDLRHRTKTIPIYTIDAQTKNPLDFECRFGMGNGTKNSNQRASVTELFSSPTLTMNPADVFKGDFMSLTCKSESYASERIHKEELTYTLEPSNTSLNSTELGVFSVKALTFDFNYTCVAQAKGIKKRSETLTVRPKDPPLTAPADSPKIPEGKQLTTTANKNITEFQIKKLCKEHSGTYNSEVTKEGEAGHMALWKEAVIGGVCLLVGSALMCVLYKFMMGRGSYSIATRAGYNQQIPEPN</sequence>
<feature type="region of interest" description="Disordered" evidence="15">
    <location>
        <begin position="202"/>
        <end position="224"/>
    </location>
</feature>
<keyword evidence="12" id="KW-1015">Disulfide bond</keyword>
<dbReference type="PANTHER" id="PTHR11481">
    <property type="entry name" value="IMMUNOGLOBULIN FC RECEPTOR"/>
    <property type="match status" value="1"/>
</dbReference>
<evidence type="ECO:0000256" key="1">
    <source>
        <dbReference type="ARBA" id="ARBA00004251"/>
    </source>
</evidence>
<dbReference type="EMBL" id="JAGKHQ010000018">
    <property type="protein sequence ID" value="KAG7487123.1"/>
    <property type="molecule type" value="Genomic_DNA"/>
</dbReference>
<evidence type="ECO:0000313" key="19">
    <source>
        <dbReference type="EMBL" id="KAG7487123.1"/>
    </source>
</evidence>
<keyword evidence="9" id="KW-0965">Cell junction</keyword>
<evidence type="ECO:0000256" key="15">
    <source>
        <dbReference type="SAM" id="MobiDB-lite"/>
    </source>
</evidence>
<evidence type="ECO:0000256" key="3">
    <source>
        <dbReference type="ARBA" id="ARBA00022475"/>
    </source>
</evidence>
<evidence type="ECO:0000256" key="9">
    <source>
        <dbReference type="ARBA" id="ARBA00022949"/>
    </source>
</evidence>
<keyword evidence="10 16" id="KW-1133">Transmembrane helix</keyword>
<comment type="subcellular location">
    <subcellularLocation>
        <location evidence="2">Cell junction</location>
    </subcellularLocation>
    <subcellularLocation>
        <location evidence="1">Cell membrane</location>
        <topology evidence="1">Single-pass type I membrane protein</topology>
    </subcellularLocation>
</comment>
<keyword evidence="8" id="KW-0130">Cell adhesion</keyword>
<evidence type="ECO:0000256" key="11">
    <source>
        <dbReference type="ARBA" id="ARBA00023136"/>
    </source>
</evidence>
<evidence type="ECO:0000256" key="7">
    <source>
        <dbReference type="ARBA" id="ARBA00022737"/>
    </source>
</evidence>
<dbReference type="GO" id="GO:0007166">
    <property type="term" value="P:cell surface receptor signaling pathway"/>
    <property type="evidence" value="ECO:0007669"/>
    <property type="project" value="TreeGrafter"/>
</dbReference>
<keyword evidence="3" id="KW-1003">Cell membrane</keyword>
<dbReference type="GO" id="GO:0004888">
    <property type="term" value="F:transmembrane signaling receptor activity"/>
    <property type="evidence" value="ECO:0007669"/>
    <property type="project" value="TreeGrafter"/>
</dbReference>
<organism evidence="19 20">
    <name type="scientific">Solea senegalensis</name>
    <name type="common">Senegalese sole</name>
    <dbReference type="NCBI Taxonomy" id="28829"/>
    <lineage>
        <taxon>Eukaryota</taxon>
        <taxon>Metazoa</taxon>
        <taxon>Chordata</taxon>
        <taxon>Craniata</taxon>
        <taxon>Vertebrata</taxon>
        <taxon>Euteleostomi</taxon>
        <taxon>Actinopterygii</taxon>
        <taxon>Neopterygii</taxon>
        <taxon>Teleostei</taxon>
        <taxon>Neoteleostei</taxon>
        <taxon>Acanthomorphata</taxon>
        <taxon>Carangaria</taxon>
        <taxon>Pleuronectiformes</taxon>
        <taxon>Pleuronectoidei</taxon>
        <taxon>Soleidae</taxon>
        <taxon>Solea</taxon>
    </lineage>
</organism>
<name>A0AAV6QBR8_SOLSE</name>
<proteinExistence type="predicted"/>
<comment type="caution">
    <text evidence="19">The sequence shown here is derived from an EMBL/GenBank/DDBJ whole genome shotgun (WGS) entry which is preliminary data.</text>
</comment>
<evidence type="ECO:0000256" key="12">
    <source>
        <dbReference type="ARBA" id="ARBA00023157"/>
    </source>
</evidence>
<dbReference type="InterPro" id="IPR050488">
    <property type="entry name" value="Ig_Fc_receptor"/>
</dbReference>
<keyword evidence="4" id="KW-0597">Phosphoprotein</keyword>
<evidence type="ECO:0000256" key="17">
    <source>
        <dbReference type="SAM" id="SignalP"/>
    </source>
</evidence>
<dbReference type="PANTHER" id="PTHR11481:SF5">
    <property type="entry name" value="PLATELET ENDOTHELIAL CELL ADHESION MOLECULE"/>
    <property type="match status" value="1"/>
</dbReference>
<dbReference type="Proteomes" id="UP000693946">
    <property type="component" value="Linkage Group LG6"/>
</dbReference>
<dbReference type="PROSITE" id="PS50835">
    <property type="entry name" value="IG_LIKE"/>
    <property type="match status" value="1"/>
</dbReference>
<evidence type="ECO:0000313" key="20">
    <source>
        <dbReference type="Proteomes" id="UP000693946"/>
    </source>
</evidence>